<feature type="compositionally biased region" description="Low complexity" evidence="2">
    <location>
        <begin position="185"/>
        <end position="196"/>
    </location>
</feature>
<dbReference type="OrthoDB" id="671678at2759"/>
<organism evidence="3 4">
    <name type="scientific">Cuscuta campestris</name>
    <dbReference type="NCBI Taxonomy" id="132261"/>
    <lineage>
        <taxon>Eukaryota</taxon>
        <taxon>Viridiplantae</taxon>
        <taxon>Streptophyta</taxon>
        <taxon>Embryophyta</taxon>
        <taxon>Tracheophyta</taxon>
        <taxon>Spermatophyta</taxon>
        <taxon>Magnoliopsida</taxon>
        <taxon>eudicotyledons</taxon>
        <taxon>Gunneridae</taxon>
        <taxon>Pentapetalae</taxon>
        <taxon>asterids</taxon>
        <taxon>lamiids</taxon>
        <taxon>Solanales</taxon>
        <taxon>Convolvulaceae</taxon>
        <taxon>Cuscuteae</taxon>
        <taxon>Cuscuta</taxon>
        <taxon>Cuscuta subgen. Grammica</taxon>
        <taxon>Cuscuta sect. Cleistogrammica</taxon>
    </lineage>
</organism>
<dbReference type="GO" id="GO:0000796">
    <property type="term" value="C:condensin complex"/>
    <property type="evidence" value="ECO:0007669"/>
    <property type="project" value="TreeGrafter"/>
</dbReference>
<evidence type="ECO:0000256" key="2">
    <source>
        <dbReference type="SAM" id="MobiDB-lite"/>
    </source>
</evidence>
<dbReference type="PANTHER" id="PTHR43941:SF1">
    <property type="entry name" value="STRUCTURAL MAINTENANCE OF CHROMOSOMES PROTEIN 2"/>
    <property type="match status" value="1"/>
</dbReference>
<feature type="compositionally biased region" description="Basic and acidic residues" evidence="2">
    <location>
        <begin position="359"/>
        <end position="385"/>
    </location>
</feature>
<dbReference type="Proteomes" id="UP000595140">
    <property type="component" value="Unassembled WGS sequence"/>
</dbReference>
<feature type="region of interest" description="Disordered" evidence="2">
    <location>
        <begin position="220"/>
        <end position="273"/>
    </location>
</feature>
<accession>A0A484LHU0</accession>
<feature type="region of interest" description="Disordered" evidence="2">
    <location>
        <begin position="829"/>
        <end position="881"/>
    </location>
</feature>
<reference evidence="3 4" key="1">
    <citation type="submission" date="2018-04" db="EMBL/GenBank/DDBJ databases">
        <authorList>
            <person name="Vogel A."/>
        </authorList>
    </citation>
    <scope>NUCLEOTIDE SEQUENCE [LARGE SCALE GENOMIC DNA]</scope>
</reference>
<feature type="coiled-coil region" evidence="1">
    <location>
        <begin position="458"/>
        <end position="606"/>
    </location>
</feature>
<dbReference type="GO" id="GO:0007076">
    <property type="term" value="P:mitotic chromosome condensation"/>
    <property type="evidence" value="ECO:0007669"/>
    <property type="project" value="TreeGrafter"/>
</dbReference>
<protein>
    <submittedName>
        <fullName evidence="3">Uncharacterized protein</fullName>
    </submittedName>
</protein>
<feature type="compositionally biased region" description="Pro residues" evidence="2">
    <location>
        <begin position="863"/>
        <end position="876"/>
    </location>
</feature>
<dbReference type="GO" id="GO:0000785">
    <property type="term" value="C:chromatin"/>
    <property type="evidence" value="ECO:0007669"/>
    <property type="project" value="TreeGrafter"/>
</dbReference>
<keyword evidence="1" id="KW-0175">Coiled coil</keyword>
<keyword evidence="4" id="KW-1185">Reference proteome</keyword>
<dbReference type="EMBL" id="OOIL02001465">
    <property type="protein sequence ID" value="VFQ76022.1"/>
    <property type="molecule type" value="Genomic_DNA"/>
</dbReference>
<dbReference type="GO" id="GO:0000793">
    <property type="term" value="C:condensed chromosome"/>
    <property type="evidence" value="ECO:0007669"/>
    <property type="project" value="TreeGrafter"/>
</dbReference>
<feature type="compositionally biased region" description="Basic and acidic residues" evidence="2">
    <location>
        <begin position="236"/>
        <end position="252"/>
    </location>
</feature>
<evidence type="ECO:0000313" key="3">
    <source>
        <dbReference type="EMBL" id="VFQ76022.1"/>
    </source>
</evidence>
<feature type="compositionally biased region" description="Polar residues" evidence="2">
    <location>
        <begin position="916"/>
        <end position="933"/>
    </location>
</feature>
<proteinExistence type="predicted"/>
<evidence type="ECO:0000313" key="4">
    <source>
        <dbReference type="Proteomes" id="UP000595140"/>
    </source>
</evidence>
<feature type="region of interest" description="Disordered" evidence="2">
    <location>
        <begin position="359"/>
        <end position="398"/>
    </location>
</feature>
<sequence length="975" mass="107706">MVMQYHSVENGFRLPLHGLLRDLCLHFGFAPGQLTANAHKYVASYILRCCALDRTPSLDEFLILFSIGGFPFYSLYPHNHFPIYEKVEFKHEKWSLRYFVIKFPAHSPLDLPGVVLRRSISRTKFAAAELAEGVYNALREKEGFISHHSLQDAQLYKKAGFYYPLGPDPFPFEGEPSPERPKAPPAAKSTPAVSSSRDQTQGNSTALAIHKPATALEAVPISAIPGLRRPTPSQRRPREGVTDDDFLPKKNMGDGTSVSPSPLSTSSGTQNTTAADASGVLELSHPDRLDCEEEELRDQSALRKPITQPQTEASGSSPPAVTIPQVMEEEGMRRTEPDPSITAEREVEAQIETEITYSKENKVGEQRDTEAPLEMERETEKRPEPEGQCFTPTLPAPNIPIRQRMRESVQGPAILQARPDLLALNALHFMEQAQQSLLTLTEEYLGGALGNYQAVLLLKEKELTARALQQKVDSLEQQVQVLQEENARLKADGSTELAAERSRVQFLQEQIAVYQKGTQDLEAQFDRLRAQISILESRASASEDKVGSLEAKLVMEARRLTLEKLKEERQAASELRSKTDELEKAIAAHQEEVATLTARAEALYEEGKFDMQQCIYEAVQSGLQKTDPWMTSFLTMGRRITLVFPDGYPGIFSQVPACFQTRPGRKSLLAVLARPVRRRDAILTQELPGRSLAHIYTEGEGWGLPGSASSSRISGDRHGVFPSRPSALSVHLHGNAWMVSTGMAFNPQPIGTIPLLVNVIKCLRRTLSMLPRSGVLFWFRQRNRTPSDFGGADSLCLQLSRTASPSLSDFFAMASKSESKVVIDLTLSGTSSSSDDDFSVSPAQSNDMAGLSPGEFSRLYPAPRLPTPSPPSPPRLPSGRIDWDSMTLQDFALYQRMCRAKLGCSLPTVEAEPSCESRTASPNLFKSSNNGSSLKGAAPGPGTWEDYDIRETVDSSTCPSRKRRSPWKGPPPPFC</sequence>
<dbReference type="PANTHER" id="PTHR43941">
    <property type="entry name" value="STRUCTURAL MAINTENANCE OF CHROMOSOMES PROTEIN 2"/>
    <property type="match status" value="1"/>
</dbReference>
<name>A0A484LHU0_9ASTE</name>
<dbReference type="GO" id="GO:0003682">
    <property type="term" value="F:chromatin binding"/>
    <property type="evidence" value="ECO:0007669"/>
    <property type="project" value="TreeGrafter"/>
</dbReference>
<feature type="compositionally biased region" description="Low complexity" evidence="2">
    <location>
        <begin position="255"/>
        <end position="269"/>
    </location>
</feature>
<feature type="region of interest" description="Disordered" evidence="2">
    <location>
        <begin position="291"/>
        <end position="322"/>
    </location>
</feature>
<feature type="region of interest" description="Disordered" evidence="2">
    <location>
        <begin position="912"/>
        <end position="975"/>
    </location>
</feature>
<evidence type="ECO:0000256" key="1">
    <source>
        <dbReference type="SAM" id="Coils"/>
    </source>
</evidence>
<feature type="region of interest" description="Disordered" evidence="2">
    <location>
        <begin position="170"/>
        <end position="203"/>
    </location>
</feature>
<dbReference type="AlphaFoldDB" id="A0A484LHU0"/>
<gene>
    <name evidence="3" type="ORF">CCAM_LOCUS17798</name>
</gene>
<feature type="compositionally biased region" description="Polar residues" evidence="2">
    <location>
        <begin position="307"/>
        <end position="319"/>
    </location>
</feature>